<evidence type="ECO:0000259" key="2">
    <source>
        <dbReference type="PROSITE" id="PS50853"/>
    </source>
</evidence>
<organism evidence="3 4">
    <name type="scientific">Flavobacterium ponti</name>
    <dbReference type="NCBI Taxonomy" id="665133"/>
    <lineage>
        <taxon>Bacteria</taxon>
        <taxon>Pseudomonadati</taxon>
        <taxon>Bacteroidota</taxon>
        <taxon>Flavobacteriia</taxon>
        <taxon>Flavobacteriales</taxon>
        <taxon>Flavobacteriaceae</taxon>
        <taxon>Flavobacterium</taxon>
    </lineage>
</organism>
<dbReference type="Pfam" id="PF18962">
    <property type="entry name" value="Por_Secre_tail"/>
    <property type="match status" value="1"/>
</dbReference>
<dbReference type="CDD" id="cd00063">
    <property type="entry name" value="FN3"/>
    <property type="match status" value="1"/>
</dbReference>
<dbReference type="InterPro" id="IPR036116">
    <property type="entry name" value="FN3_sf"/>
</dbReference>
<reference evidence="4" key="1">
    <citation type="journal article" date="2019" name="Int. J. Syst. Evol. Microbiol.">
        <title>The Global Catalogue of Microorganisms (GCM) 10K type strain sequencing project: providing services to taxonomists for standard genome sequencing and annotation.</title>
        <authorList>
            <consortium name="The Broad Institute Genomics Platform"/>
            <consortium name="The Broad Institute Genome Sequencing Center for Infectious Disease"/>
            <person name="Wu L."/>
            <person name="Ma J."/>
        </authorList>
    </citation>
    <scope>NUCLEOTIDE SEQUENCE [LARGE SCALE GENOMIC DNA]</scope>
    <source>
        <strain evidence="4">CCUG 50349</strain>
    </source>
</reference>
<proteinExistence type="predicted"/>
<dbReference type="Gene3D" id="2.60.40.10">
    <property type="entry name" value="Immunoglobulins"/>
    <property type="match status" value="3"/>
</dbReference>
<protein>
    <submittedName>
        <fullName evidence="3">Fibronectin type III domain-containing protein</fullName>
    </submittedName>
</protein>
<dbReference type="Pfam" id="PF00041">
    <property type="entry name" value="fn3"/>
    <property type="match status" value="1"/>
</dbReference>
<feature type="domain" description="Fibronectin type-III" evidence="2">
    <location>
        <begin position="523"/>
        <end position="614"/>
    </location>
</feature>
<dbReference type="RefSeq" id="WP_379741797.1">
    <property type="nucleotide sequence ID" value="NZ_JBHSGW010000025.1"/>
</dbReference>
<comment type="caution">
    <text evidence="3">The sequence shown here is derived from an EMBL/GenBank/DDBJ whole genome shotgun (WGS) entry which is preliminary data.</text>
</comment>
<feature type="domain" description="Fibronectin type-III" evidence="2">
    <location>
        <begin position="267"/>
        <end position="355"/>
    </location>
</feature>
<keyword evidence="4" id="KW-1185">Reference proteome</keyword>
<dbReference type="PROSITE" id="PS50853">
    <property type="entry name" value="FN3"/>
    <property type="match status" value="3"/>
</dbReference>
<dbReference type="Gene3D" id="2.60.120.380">
    <property type="match status" value="1"/>
</dbReference>
<dbReference type="EMBL" id="JBHSGW010000025">
    <property type="protein sequence ID" value="MFC4740435.1"/>
    <property type="molecule type" value="Genomic_DNA"/>
</dbReference>
<dbReference type="Gene3D" id="2.60.120.260">
    <property type="entry name" value="Galactose-binding domain-like"/>
    <property type="match status" value="1"/>
</dbReference>
<gene>
    <name evidence="3" type="ORF">ACFO3U_10560</name>
</gene>
<dbReference type="NCBIfam" id="TIGR04183">
    <property type="entry name" value="Por_Secre_tail"/>
    <property type="match status" value="1"/>
</dbReference>
<evidence type="ECO:0000256" key="1">
    <source>
        <dbReference type="ARBA" id="ARBA00022729"/>
    </source>
</evidence>
<dbReference type="InterPro" id="IPR013783">
    <property type="entry name" value="Ig-like_fold"/>
</dbReference>
<dbReference type="Proteomes" id="UP001595885">
    <property type="component" value="Unassembled WGS sequence"/>
</dbReference>
<feature type="domain" description="Fibronectin type-III" evidence="2">
    <location>
        <begin position="782"/>
        <end position="866"/>
    </location>
</feature>
<evidence type="ECO:0000313" key="4">
    <source>
        <dbReference type="Proteomes" id="UP001595885"/>
    </source>
</evidence>
<dbReference type="InterPro" id="IPR003961">
    <property type="entry name" value="FN3_dom"/>
</dbReference>
<keyword evidence="1" id="KW-0732">Signal</keyword>
<dbReference type="SMART" id="SM00060">
    <property type="entry name" value="FN3"/>
    <property type="match status" value="3"/>
</dbReference>
<dbReference type="InterPro" id="IPR026444">
    <property type="entry name" value="Secre_tail"/>
</dbReference>
<name>A0ABV9P6T5_9FLAO</name>
<evidence type="ECO:0000313" key="3">
    <source>
        <dbReference type="EMBL" id="MFC4740435.1"/>
    </source>
</evidence>
<sequence>MKKKYFNLKGFYLKLAIFGVFCFLVAFTPKKAENPKKKKSIAFATKTIDPASYLPLTITGYNADVIANGLGALNTTTTNDVDGVNYCYLALGTQVSGTATPTTYGLPTSGLLDVANSDLYFQMASYSGNNSLRVNQVGAAGQSTITFAEANSYEKIHLAVTSGSGASDVTFTVNFSDATTQVISNAAIPDWFNATTLPVIISGIGRGNLTNNNLENPANNPRIYQLDLNIDVANQGKIVTGITVLKNSGGVFNLFAATGKLIGTCAGPTNISSTVINSFDASVTWDSANSTDTFEVAIVNSGDAIPATGTPSATNSFNFSTLNSQTSYDVYVRTVCSPSGFSFWTGPFTFKTLCADVTEFIENFDTYAAGANTPMPDCWSKAGTASTYITTGAIAPMSSANRLYMYASGTATPPTEGYAILPAVSNLQANTHRLKFKAFATLVGHIIEVGYMSDPTDISTYIQLQEITLPSTVIANTQEFTIVPTGIPTGVKNLVIKNPGYPGSTTTAYIDDVKWEAIPACPEPTSLSVGAISATSAELIWTEGGSATTWNIEYGPTGFVQGAGTQVLGVTTNPYTITTLSPSTAYSYYVQASCGGTSGNSVWIGPFSFTTPCVAYTIPYFEGFESGYTHNTTVAGCLLRESVTGTQDWTANNTLTTYNRAPRTGAWNAFLRYGNEDWIFIPIELVGGTNYTVELYARQDGATATNSNMLISYGNNGTAAAMTNAIVPSTGIVNGNYQQLTGSFTPVTTGTYYVGIKGYMNGTPWYISLDDISIDVTPTCPAPNSLAVANVTSTSADLSWMGSSANYEYVLDNNAADPTGAGTATTLTTYPATTLTPLTTYYFHVRSDCGSTWSTISFTTLASPPANDNLCNAVALTLNAPATGNDYTLVAATAQTSEPVPSCFNGGISGSVWFSFVAPSSGAVDVTTDFTGGTLSDGDTEIAVYAATGVTCSDLTTLGTAVGCDQDGGTTVNYSSYLSLTGLVSGDTYYVQVDRWGTATDGSFGIQVNTVLSADNFDNSNFVAYPNPVNDVLNLSYSSEISSVKVINLLGQEVISRKVGNTSTQIDMTNLTAGAYIVNITVGNVTKAIKVIKQ</sequence>
<dbReference type="SUPFAM" id="SSF49265">
    <property type="entry name" value="Fibronectin type III"/>
    <property type="match status" value="3"/>
</dbReference>
<accession>A0ABV9P6T5</accession>